<evidence type="ECO:0000313" key="2">
    <source>
        <dbReference type="EMBL" id="GFH36562.1"/>
    </source>
</evidence>
<evidence type="ECO:0000256" key="1">
    <source>
        <dbReference type="SAM" id="MobiDB-lite"/>
    </source>
</evidence>
<organism evidence="2 3">
    <name type="scientific">Streptomyces pacificus</name>
    <dbReference type="NCBI Taxonomy" id="2705029"/>
    <lineage>
        <taxon>Bacteria</taxon>
        <taxon>Bacillati</taxon>
        <taxon>Actinomycetota</taxon>
        <taxon>Actinomycetes</taxon>
        <taxon>Kitasatosporales</taxon>
        <taxon>Streptomycetaceae</taxon>
        <taxon>Streptomyces</taxon>
    </lineage>
</organism>
<keyword evidence="3" id="KW-1185">Reference proteome</keyword>
<name>A0A6A0AUH5_9ACTN</name>
<accession>A0A6A0AUH5</accession>
<dbReference type="InterPro" id="IPR037165">
    <property type="entry name" value="AldOxase/xan_DH_Mopterin-bd_sf"/>
</dbReference>
<comment type="caution">
    <text evidence="2">The sequence shown here is derived from an EMBL/GenBank/DDBJ whole genome shotgun (WGS) entry which is preliminary data.</text>
</comment>
<sequence>MNPALTDYLVPVHAGIGSTDAVSNAVFHPTGRRTREPPLVPEQLLDTEMMRELTGMARHSDHRKAARERLTYAQASRSSKWSRRPSRS</sequence>
<gene>
    <name evidence="2" type="ORF">SCWH03_27910</name>
</gene>
<dbReference type="EMBL" id="BLLG01000006">
    <property type="protein sequence ID" value="GFH36562.1"/>
    <property type="molecule type" value="Genomic_DNA"/>
</dbReference>
<feature type="region of interest" description="Disordered" evidence="1">
    <location>
        <begin position="57"/>
        <end position="88"/>
    </location>
</feature>
<dbReference type="GO" id="GO:0016491">
    <property type="term" value="F:oxidoreductase activity"/>
    <property type="evidence" value="ECO:0007669"/>
    <property type="project" value="InterPro"/>
</dbReference>
<dbReference type="SUPFAM" id="SSF56003">
    <property type="entry name" value="Molybdenum cofactor-binding domain"/>
    <property type="match status" value="1"/>
</dbReference>
<dbReference type="Proteomes" id="UP000484988">
    <property type="component" value="Unassembled WGS sequence"/>
</dbReference>
<evidence type="ECO:0000313" key="3">
    <source>
        <dbReference type="Proteomes" id="UP000484988"/>
    </source>
</evidence>
<dbReference type="AlphaFoldDB" id="A0A6A0AUH5"/>
<reference evidence="2 3" key="1">
    <citation type="submission" date="2020-02" db="EMBL/GenBank/DDBJ databases">
        <title>Whole Genome Shotgun Sequence of Streptomyces sp. strain CWH03.</title>
        <authorList>
            <person name="Dohra H."/>
            <person name="Kodani S."/>
            <person name="Yamamura H."/>
        </authorList>
    </citation>
    <scope>NUCLEOTIDE SEQUENCE [LARGE SCALE GENOMIC DNA]</scope>
    <source>
        <strain evidence="2 3">CWH03</strain>
    </source>
</reference>
<proteinExistence type="predicted"/>
<protein>
    <submittedName>
        <fullName evidence="2">Uncharacterized protein</fullName>
    </submittedName>
</protein>